<keyword evidence="6" id="KW-0411">Iron-sulfur</keyword>
<dbReference type="SFLD" id="SFLDG01067">
    <property type="entry name" value="SPASM/twitch_domain_containing"/>
    <property type="match status" value="1"/>
</dbReference>
<dbReference type="CDD" id="cd01335">
    <property type="entry name" value="Radical_SAM"/>
    <property type="match status" value="1"/>
</dbReference>
<reference evidence="9 10" key="1">
    <citation type="submission" date="2018-06" db="EMBL/GenBank/DDBJ databases">
        <title>Genomic Encyclopedia of Type Strains, Phase I: the one thousand microbial genomes (KMG-I) project.</title>
        <authorList>
            <person name="Kyrpides N."/>
        </authorList>
    </citation>
    <scope>NUCLEOTIDE SEQUENCE [LARGE SCALE GENOMIC DNA]</scope>
    <source>
        <strain evidence="9 10">DSM 19573</strain>
    </source>
</reference>
<dbReference type="PANTHER" id="PTHR43273:SF3">
    <property type="entry name" value="ANAEROBIC SULFATASE-MATURATING ENZYME HOMOLOG ASLB-RELATED"/>
    <property type="match status" value="1"/>
</dbReference>
<dbReference type="GO" id="GO:0046872">
    <property type="term" value="F:metal ion binding"/>
    <property type="evidence" value="ECO:0007669"/>
    <property type="project" value="UniProtKB-KW"/>
</dbReference>
<name>A0A318XLA1_9FIRM</name>
<protein>
    <submittedName>
        <fullName evidence="9">Radical SAM protein with 4Fe4S-binding SPASM domain</fullName>
    </submittedName>
</protein>
<evidence type="ECO:0000256" key="5">
    <source>
        <dbReference type="ARBA" id="ARBA00023004"/>
    </source>
</evidence>
<dbReference type="Gene3D" id="3.20.20.70">
    <property type="entry name" value="Aldolase class I"/>
    <property type="match status" value="1"/>
</dbReference>
<accession>A0A318XLA1</accession>
<comment type="caution">
    <text evidence="9">The sequence shown here is derived from an EMBL/GenBank/DDBJ whole genome shotgun (WGS) entry which is preliminary data.</text>
</comment>
<dbReference type="InterPro" id="IPR023885">
    <property type="entry name" value="4Fe4S-binding_SPASM_dom"/>
</dbReference>
<dbReference type="GO" id="GO:0051539">
    <property type="term" value="F:4 iron, 4 sulfur cluster binding"/>
    <property type="evidence" value="ECO:0007669"/>
    <property type="project" value="UniProtKB-KW"/>
</dbReference>
<evidence type="ECO:0000259" key="8">
    <source>
        <dbReference type="Pfam" id="PF04055"/>
    </source>
</evidence>
<comment type="similarity">
    <text evidence="7">Belongs to the radical SAM superfamily. Anaerobic sulfatase-maturating enzyme family.</text>
</comment>
<dbReference type="InterPro" id="IPR023867">
    <property type="entry name" value="Sulphatase_maturase_rSAM"/>
</dbReference>
<dbReference type="SFLD" id="SFLDS00029">
    <property type="entry name" value="Radical_SAM"/>
    <property type="match status" value="1"/>
</dbReference>
<evidence type="ECO:0000256" key="1">
    <source>
        <dbReference type="ARBA" id="ARBA00001966"/>
    </source>
</evidence>
<dbReference type="InterPro" id="IPR000385">
    <property type="entry name" value="MoaA_NifB_PqqE_Fe-S-bd_CS"/>
</dbReference>
<proteinExistence type="inferred from homology"/>
<dbReference type="NCBIfam" id="TIGR04085">
    <property type="entry name" value="rSAM_more_4Fe4S"/>
    <property type="match status" value="1"/>
</dbReference>
<dbReference type="GO" id="GO:0016491">
    <property type="term" value="F:oxidoreductase activity"/>
    <property type="evidence" value="ECO:0007669"/>
    <property type="project" value="InterPro"/>
</dbReference>
<dbReference type="SUPFAM" id="SSF102114">
    <property type="entry name" value="Radical SAM enzymes"/>
    <property type="match status" value="1"/>
</dbReference>
<dbReference type="RefSeq" id="WP_110461771.1">
    <property type="nucleotide sequence ID" value="NZ_QKMR01000008.1"/>
</dbReference>
<evidence type="ECO:0000256" key="6">
    <source>
        <dbReference type="ARBA" id="ARBA00023014"/>
    </source>
</evidence>
<comment type="cofactor">
    <cofactor evidence="1">
        <name>[4Fe-4S] cluster</name>
        <dbReference type="ChEBI" id="CHEBI:49883"/>
    </cofactor>
</comment>
<dbReference type="InterPro" id="IPR007197">
    <property type="entry name" value="rSAM"/>
</dbReference>
<evidence type="ECO:0000256" key="3">
    <source>
        <dbReference type="ARBA" id="ARBA00022691"/>
    </source>
</evidence>
<dbReference type="Proteomes" id="UP000248132">
    <property type="component" value="Unassembled WGS sequence"/>
</dbReference>
<gene>
    <name evidence="9" type="ORF">LY28_01734</name>
</gene>
<sequence length="475" mass="54790">MYISKYYLTHKYKSGQRVLVNTLTGTIDPIEERHLKELDSIENNSFDGLDLNSLEELKAKKYILNSIEEETRLIEYWRHRKDEEEREEPLVFVVYLTYDCNVRCSYCCYNYLKNNKNVMNKDTIDAVILAISKIVKESGRKRSKICLFGGEPFIKENYDIIEYFLERVTLNMEMEKSEGRECRLMIFSNGVEIPLFKKLLAKYSQYIEQILVTLIGSKESHDGLRKFPDGTGTFDAAVKGIETLLDLNIKTWPVTNLDKSNVNLLPEIIKFVDKRGWTAKPSFAGYYAGRIKYYKPENCNAIRESQLIEEITRSLKEDIHAQEVFNFGDMRVLRSIVKLCAESGTERRFAKPFHRFYGCLSGELGQFSFSVNGELYTCSGAMGIEKYRLGFFKPELDIQDESLKLWSNRDVLSLPKCRNCKVAFLCGGGCAYAASEINGSIHDPVCTDAEDILHAYLDSQEAGVNIRYKDLLRQW</sequence>
<dbReference type="InterPro" id="IPR058240">
    <property type="entry name" value="rSAM_sf"/>
</dbReference>
<evidence type="ECO:0000256" key="7">
    <source>
        <dbReference type="ARBA" id="ARBA00023601"/>
    </source>
</evidence>
<dbReference type="EMBL" id="QKMR01000008">
    <property type="protein sequence ID" value="PYG88024.1"/>
    <property type="molecule type" value="Genomic_DNA"/>
</dbReference>
<evidence type="ECO:0000313" key="10">
    <source>
        <dbReference type="Proteomes" id="UP000248132"/>
    </source>
</evidence>
<keyword evidence="4" id="KW-0479">Metal-binding</keyword>
<keyword evidence="2" id="KW-0004">4Fe-4S</keyword>
<evidence type="ECO:0000256" key="2">
    <source>
        <dbReference type="ARBA" id="ARBA00022485"/>
    </source>
</evidence>
<dbReference type="SFLD" id="SFLDG01386">
    <property type="entry name" value="main_SPASM_domain-containing"/>
    <property type="match status" value="1"/>
</dbReference>
<evidence type="ECO:0000313" key="9">
    <source>
        <dbReference type="EMBL" id="PYG88024.1"/>
    </source>
</evidence>
<dbReference type="AlphaFoldDB" id="A0A318XLA1"/>
<organism evidence="9 10">
    <name type="scientific">Ruminiclostridium sufflavum DSM 19573</name>
    <dbReference type="NCBI Taxonomy" id="1121337"/>
    <lineage>
        <taxon>Bacteria</taxon>
        <taxon>Bacillati</taxon>
        <taxon>Bacillota</taxon>
        <taxon>Clostridia</taxon>
        <taxon>Eubacteriales</taxon>
        <taxon>Oscillospiraceae</taxon>
        <taxon>Ruminiclostridium</taxon>
    </lineage>
</organism>
<keyword evidence="10" id="KW-1185">Reference proteome</keyword>
<dbReference type="Pfam" id="PF04055">
    <property type="entry name" value="Radical_SAM"/>
    <property type="match status" value="1"/>
</dbReference>
<evidence type="ECO:0000256" key="4">
    <source>
        <dbReference type="ARBA" id="ARBA00022723"/>
    </source>
</evidence>
<dbReference type="OrthoDB" id="9782387at2"/>
<keyword evidence="5" id="KW-0408">Iron</keyword>
<dbReference type="PROSITE" id="PS01305">
    <property type="entry name" value="MOAA_NIFB_PQQE"/>
    <property type="match status" value="1"/>
</dbReference>
<dbReference type="InterPro" id="IPR013785">
    <property type="entry name" value="Aldolase_TIM"/>
</dbReference>
<dbReference type="SFLD" id="SFLDG01384">
    <property type="entry name" value="thioether_bond_formation_requi"/>
    <property type="match status" value="1"/>
</dbReference>
<dbReference type="PANTHER" id="PTHR43273">
    <property type="entry name" value="ANAEROBIC SULFATASE-MATURATING ENZYME HOMOLOG ASLB-RELATED"/>
    <property type="match status" value="1"/>
</dbReference>
<feature type="domain" description="Radical SAM core" evidence="8">
    <location>
        <begin position="95"/>
        <end position="251"/>
    </location>
</feature>
<keyword evidence="3" id="KW-0949">S-adenosyl-L-methionine</keyword>